<gene>
    <name evidence="2" type="ORF">BVG16_22150</name>
</gene>
<evidence type="ECO:0000259" key="1">
    <source>
        <dbReference type="Pfam" id="PF01243"/>
    </source>
</evidence>
<dbReference type="InterPro" id="IPR011576">
    <property type="entry name" value="Pyridox_Oxase_N"/>
</dbReference>
<organism evidence="2 3">
    <name type="scientific">Paenibacillus selenitireducens</name>
    <dbReference type="NCBI Taxonomy" id="1324314"/>
    <lineage>
        <taxon>Bacteria</taxon>
        <taxon>Bacillati</taxon>
        <taxon>Bacillota</taxon>
        <taxon>Bacilli</taxon>
        <taxon>Bacillales</taxon>
        <taxon>Paenibacillaceae</taxon>
        <taxon>Paenibacillus</taxon>
    </lineage>
</organism>
<reference evidence="2 3" key="1">
    <citation type="submission" date="2017-01" db="EMBL/GenBank/DDBJ databases">
        <title>Genome analysis of Paenibacillus selenitrireducens ES3-24.</title>
        <authorList>
            <person name="Xu D."/>
            <person name="Yao R."/>
            <person name="Zheng S."/>
        </authorList>
    </citation>
    <scope>NUCLEOTIDE SEQUENCE [LARGE SCALE GENOMIC DNA]</scope>
    <source>
        <strain evidence="2 3">ES3-24</strain>
    </source>
</reference>
<dbReference type="RefSeq" id="WP_078501372.1">
    <property type="nucleotide sequence ID" value="NZ_MSZX01000009.1"/>
</dbReference>
<sequence>MRQKPFEEIVQTEEELRDLLGYPSELVTRKSITHIDDHVRHFIGLSPMAFLATSDQMGYCDVSPRGDAAGFVHIIDDKHLVVPERPGNRRLDSIRNILTNPNIGIIFIIPGLEETLRVNGKACITRDEHLMEQMIAHGKRPLLGIGVEVEECYIHCAKAFKRSGLWDTNQWLESASLPKVSKILADHANMKGIGEEDVAKSLRETYEKRLY</sequence>
<dbReference type="EMBL" id="MSZX01000009">
    <property type="protein sequence ID" value="OPA75301.1"/>
    <property type="molecule type" value="Genomic_DNA"/>
</dbReference>
<name>A0A1T2X5X4_9BACL</name>
<protein>
    <submittedName>
        <fullName evidence="2">Phosphohydrolase</fullName>
    </submittedName>
</protein>
<evidence type="ECO:0000313" key="2">
    <source>
        <dbReference type="EMBL" id="OPA75301.1"/>
    </source>
</evidence>
<dbReference type="OrthoDB" id="9796486at2"/>
<dbReference type="Gene3D" id="2.30.110.10">
    <property type="entry name" value="Electron Transport, Fmn-binding Protein, Chain A"/>
    <property type="match status" value="1"/>
</dbReference>
<dbReference type="PANTHER" id="PTHR42815">
    <property type="entry name" value="FAD-BINDING, PUTATIVE (AFU_ORTHOLOGUE AFUA_6G07600)-RELATED"/>
    <property type="match status" value="1"/>
</dbReference>
<keyword evidence="3" id="KW-1185">Reference proteome</keyword>
<feature type="domain" description="Pyridoxamine 5'-phosphate oxidase N-terminal" evidence="1">
    <location>
        <begin position="35"/>
        <end position="155"/>
    </location>
</feature>
<dbReference type="SUPFAM" id="SSF50475">
    <property type="entry name" value="FMN-binding split barrel"/>
    <property type="match status" value="1"/>
</dbReference>
<dbReference type="AlphaFoldDB" id="A0A1T2X5X4"/>
<proteinExistence type="predicted"/>
<accession>A0A1T2X5X4</accession>
<dbReference type="InterPro" id="IPR012349">
    <property type="entry name" value="Split_barrel_FMN-bd"/>
</dbReference>
<dbReference type="InterPro" id="IPR024029">
    <property type="entry name" value="Pyridox_Oxase_FMN-dep"/>
</dbReference>
<evidence type="ECO:0000313" key="3">
    <source>
        <dbReference type="Proteomes" id="UP000190188"/>
    </source>
</evidence>
<dbReference type="Pfam" id="PF01243">
    <property type="entry name" value="PNPOx_N"/>
    <property type="match status" value="1"/>
</dbReference>
<dbReference type="PANTHER" id="PTHR42815:SF2">
    <property type="entry name" value="FAD-BINDING, PUTATIVE (AFU_ORTHOLOGUE AFUA_6G07600)-RELATED"/>
    <property type="match status" value="1"/>
</dbReference>
<dbReference type="GO" id="GO:0016787">
    <property type="term" value="F:hydrolase activity"/>
    <property type="evidence" value="ECO:0007669"/>
    <property type="project" value="UniProtKB-KW"/>
</dbReference>
<comment type="caution">
    <text evidence="2">The sequence shown here is derived from an EMBL/GenBank/DDBJ whole genome shotgun (WGS) entry which is preliminary data.</text>
</comment>
<keyword evidence="2" id="KW-0378">Hydrolase</keyword>
<dbReference type="Proteomes" id="UP000190188">
    <property type="component" value="Unassembled WGS sequence"/>
</dbReference>
<dbReference type="STRING" id="1324314.BVG16_22150"/>
<dbReference type="NCBIfam" id="TIGR04025">
    <property type="entry name" value="PPOX_FMN_DR2398"/>
    <property type="match status" value="1"/>
</dbReference>